<dbReference type="SUPFAM" id="SSF158472">
    <property type="entry name" value="HAMP domain-like"/>
    <property type="match status" value="1"/>
</dbReference>
<dbReference type="CDD" id="cd06225">
    <property type="entry name" value="HAMP"/>
    <property type="match status" value="1"/>
</dbReference>
<dbReference type="InterPro" id="IPR003660">
    <property type="entry name" value="HAMP_dom"/>
</dbReference>
<dbReference type="PROSITE" id="PS50112">
    <property type="entry name" value="PAS"/>
    <property type="match status" value="1"/>
</dbReference>
<name>A0ABX2ER50_9BURK</name>
<feature type="transmembrane region" description="Helical" evidence="2">
    <location>
        <begin position="45"/>
        <end position="68"/>
    </location>
</feature>
<sequence>MTTLSAPFARRSVAVLGALLALFGLFTMAGWLLRQPQLVRLVPGFLMVFDTALGFTVAGLALLAGVGLPAWRRTVKTAAGVALAALGLLVLAEYGFGADFGIDGRALHTWLIDPGRNPFPGRPSRATALGMVLAGSIFLVVPRARTALHRLGVGTLAAMLGALGLLALIGYLLGLPGTLDFYFLSQVALPTASGFVLLALALWLDWRVEPWSSVALQLSLRRRLSLALLALTLPSLAVTLSITYLQMRQAATANAVREVEGKVVLAAKHLDELVNTFANSLRVLSVNPVLHKASVPELEAHFRETLNYLPMLASFELVDRDGVIVATTRPENRGRRFAQLHDAALEALRRQAQDEPPDALFIDVQRSESALHALSGAADGAGRSFAVLVATLDRRHLLQRIADVGEGSGDGDGDEYAYLLDGQGRIVASVDPDVTRETVHPLAAALRTATAQRGSFDLPLAHAGTSPLPPERLLSSYARLGPFGDNRFADWTLVHAVPAREVLEPMHRLFGFVATVAATMAGAAVLLGLKLARSIYRPVRELSAAATRLGEGDASARAGAASGVSELDGLARSFNRMAERIVASQRAMQDSHEALRALGESNAVAAAVITSAAEGVMVLDAELRIESINPAFGHITGFSPAESLGRTPRLLFSGRHDDEFFRRIREAADTTGHWHGEIWNRRRSGEVYPQQTSISLLRDADGRVSHYAAVFSDSTERHRLEARLRELASVDGLTGIANRRVFDEVLARECQRAQRSGPPLSLVMADIDHFKRYNDRHGHQAGDDCLRQVARAIATAVGRVGDLAARYGGEEFAVVLPNTDAAAAALVAERIRAAVAALALPHGASETAACVTVSLGVATLAAQPLPGAADTPQTLLARADQALYRAKAAGRNRVATAANAASPAPDQGIGRGSTALA</sequence>
<feature type="transmembrane region" description="Helical" evidence="2">
    <location>
        <begin position="122"/>
        <end position="141"/>
    </location>
</feature>
<dbReference type="SMART" id="SM00086">
    <property type="entry name" value="PAC"/>
    <property type="match status" value="1"/>
</dbReference>
<dbReference type="Proteomes" id="UP000737171">
    <property type="component" value="Unassembled WGS sequence"/>
</dbReference>
<feature type="transmembrane region" description="Helical" evidence="2">
    <location>
        <begin position="80"/>
        <end position="102"/>
    </location>
</feature>
<dbReference type="Gene3D" id="6.10.340.10">
    <property type="match status" value="1"/>
</dbReference>
<evidence type="ECO:0000313" key="8">
    <source>
        <dbReference type="Proteomes" id="UP000737171"/>
    </source>
</evidence>
<protein>
    <submittedName>
        <fullName evidence="7">Diguanylate cyclase</fullName>
    </submittedName>
</protein>
<evidence type="ECO:0000256" key="1">
    <source>
        <dbReference type="SAM" id="MobiDB-lite"/>
    </source>
</evidence>
<dbReference type="SUPFAM" id="SSF55073">
    <property type="entry name" value="Nucleotide cyclase"/>
    <property type="match status" value="1"/>
</dbReference>
<dbReference type="SMART" id="SM00267">
    <property type="entry name" value="GGDEF"/>
    <property type="match status" value="1"/>
</dbReference>
<dbReference type="SUPFAM" id="SSF55785">
    <property type="entry name" value="PYP-like sensor domain (PAS domain)"/>
    <property type="match status" value="1"/>
</dbReference>
<feature type="transmembrane region" description="Helical" evidence="2">
    <location>
        <begin position="224"/>
        <end position="245"/>
    </location>
</feature>
<reference evidence="7 8" key="1">
    <citation type="submission" date="2020-05" db="EMBL/GenBank/DDBJ databases">
        <title>Aquincola sp. isolate from soil.</title>
        <authorList>
            <person name="Han J."/>
            <person name="Kim D.-U."/>
        </authorList>
    </citation>
    <scope>NUCLEOTIDE SEQUENCE [LARGE SCALE GENOMIC DNA]</scope>
    <source>
        <strain evidence="7 8">S2</strain>
    </source>
</reference>
<dbReference type="Pfam" id="PF00990">
    <property type="entry name" value="GGDEF"/>
    <property type="match status" value="1"/>
</dbReference>
<feature type="transmembrane region" description="Helical" evidence="2">
    <location>
        <begin position="181"/>
        <end position="204"/>
    </location>
</feature>
<dbReference type="InterPro" id="IPR035965">
    <property type="entry name" value="PAS-like_dom_sf"/>
</dbReference>
<proteinExistence type="predicted"/>
<dbReference type="Pfam" id="PF00672">
    <property type="entry name" value="HAMP"/>
    <property type="match status" value="1"/>
</dbReference>
<dbReference type="InterPro" id="IPR000700">
    <property type="entry name" value="PAS-assoc_C"/>
</dbReference>
<dbReference type="InterPro" id="IPR000014">
    <property type="entry name" value="PAS"/>
</dbReference>
<dbReference type="EMBL" id="JABRWJ010000010">
    <property type="protein sequence ID" value="NRF71103.1"/>
    <property type="molecule type" value="Genomic_DNA"/>
</dbReference>
<evidence type="ECO:0000259" key="4">
    <source>
        <dbReference type="PROSITE" id="PS50113"/>
    </source>
</evidence>
<keyword evidence="8" id="KW-1185">Reference proteome</keyword>
<dbReference type="CDD" id="cd00130">
    <property type="entry name" value="PAS"/>
    <property type="match status" value="1"/>
</dbReference>
<evidence type="ECO:0000259" key="3">
    <source>
        <dbReference type="PROSITE" id="PS50112"/>
    </source>
</evidence>
<dbReference type="InterPro" id="IPR052163">
    <property type="entry name" value="DGC-Regulatory_Protein"/>
</dbReference>
<comment type="caution">
    <text evidence="7">The sequence shown here is derived from an EMBL/GenBank/DDBJ whole genome shotgun (WGS) entry which is preliminary data.</text>
</comment>
<feature type="domain" description="PAS" evidence="3">
    <location>
        <begin position="601"/>
        <end position="647"/>
    </location>
</feature>
<evidence type="ECO:0000259" key="6">
    <source>
        <dbReference type="PROSITE" id="PS50887"/>
    </source>
</evidence>
<feature type="domain" description="HAMP" evidence="5">
    <location>
        <begin position="533"/>
        <end position="586"/>
    </location>
</feature>
<dbReference type="Pfam" id="PF08448">
    <property type="entry name" value="PAS_4"/>
    <property type="match status" value="1"/>
</dbReference>
<dbReference type="PROSITE" id="PS50113">
    <property type="entry name" value="PAC"/>
    <property type="match status" value="1"/>
</dbReference>
<feature type="region of interest" description="Disordered" evidence="1">
    <location>
        <begin position="895"/>
        <end position="917"/>
    </location>
</feature>
<feature type="transmembrane region" description="Helical" evidence="2">
    <location>
        <begin position="153"/>
        <end position="175"/>
    </location>
</feature>
<keyword evidence="2" id="KW-0472">Membrane</keyword>
<dbReference type="SMART" id="SM00091">
    <property type="entry name" value="PAS"/>
    <property type="match status" value="1"/>
</dbReference>
<evidence type="ECO:0000259" key="5">
    <source>
        <dbReference type="PROSITE" id="PS50885"/>
    </source>
</evidence>
<dbReference type="InterPro" id="IPR001610">
    <property type="entry name" value="PAC"/>
</dbReference>
<gene>
    <name evidence="7" type="ORF">HLB44_29315</name>
</gene>
<feature type="domain" description="GGDEF" evidence="6">
    <location>
        <begin position="758"/>
        <end position="899"/>
    </location>
</feature>
<evidence type="ECO:0000313" key="7">
    <source>
        <dbReference type="EMBL" id="NRF71103.1"/>
    </source>
</evidence>
<dbReference type="InterPro" id="IPR000160">
    <property type="entry name" value="GGDEF_dom"/>
</dbReference>
<accession>A0ABX2ER50</accession>
<dbReference type="PANTHER" id="PTHR46663">
    <property type="entry name" value="DIGUANYLATE CYCLASE DGCT-RELATED"/>
    <property type="match status" value="1"/>
</dbReference>
<dbReference type="PROSITE" id="PS50885">
    <property type="entry name" value="HAMP"/>
    <property type="match status" value="1"/>
</dbReference>
<dbReference type="RefSeq" id="WP_173131600.1">
    <property type="nucleotide sequence ID" value="NZ_JABRWJ010000010.1"/>
</dbReference>
<dbReference type="PROSITE" id="PS50887">
    <property type="entry name" value="GGDEF"/>
    <property type="match status" value="1"/>
</dbReference>
<evidence type="ECO:0000256" key="2">
    <source>
        <dbReference type="SAM" id="Phobius"/>
    </source>
</evidence>
<dbReference type="CDD" id="cd01949">
    <property type="entry name" value="GGDEF"/>
    <property type="match status" value="1"/>
</dbReference>
<dbReference type="Gene3D" id="3.30.70.270">
    <property type="match status" value="1"/>
</dbReference>
<dbReference type="Gene3D" id="3.30.450.20">
    <property type="entry name" value="PAS domain"/>
    <property type="match status" value="2"/>
</dbReference>
<keyword evidence="2" id="KW-0812">Transmembrane</keyword>
<feature type="compositionally biased region" description="Low complexity" evidence="1">
    <location>
        <begin position="895"/>
        <end position="905"/>
    </location>
</feature>
<dbReference type="NCBIfam" id="TIGR00254">
    <property type="entry name" value="GGDEF"/>
    <property type="match status" value="1"/>
</dbReference>
<dbReference type="SMART" id="SM00304">
    <property type="entry name" value="HAMP"/>
    <property type="match status" value="1"/>
</dbReference>
<keyword evidence="2" id="KW-1133">Transmembrane helix</keyword>
<dbReference type="InterPro" id="IPR029787">
    <property type="entry name" value="Nucleotide_cyclase"/>
</dbReference>
<dbReference type="PANTHER" id="PTHR46663:SF3">
    <property type="entry name" value="SLL0267 PROTEIN"/>
    <property type="match status" value="1"/>
</dbReference>
<feature type="transmembrane region" description="Helical" evidence="2">
    <location>
        <begin position="12"/>
        <end position="33"/>
    </location>
</feature>
<dbReference type="InterPro" id="IPR013656">
    <property type="entry name" value="PAS_4"/>
</dbReference>
<feature type="domain" description="PAC" evidence="4">
    <location>
        <begin position="674"/>
        <end position="726"/>
    </location>
</feature>
<organism evidence="7 8">
    <name type="scientific">Pseudaquabacterium terrae</name>
    <dbReference type="NCBI Taxonomy" id="2732868"/>
    <lineage>
        <taxon>Bacteria</taxon>
        <taxon>Pseudomonadati</taxon>
        <taxon>Pseudomonadota</taxon>
        <taxon>Betaproteobacteria</taxon>
        <taxon>Burkholderiales</taxon>
        <taxon>Sphaerotilaceae</taxon>
        <taxon>Pseudaquabacterium</taxon>
    </lineage>
</organism>
<dbReference type="NCBIfam" id="TIGR00229">
    <property type="entry name" value="sensory_box"/>
    <property type="match status" value="1"/>
</dbReference>
<dbReference type="InterPro" id="IPR043128">
    <property type="entry name" value="Rev_trsase/Diguanyl_cyclase"/>
</dbReference>